<keyword evidence="2" id="KW-1185">Reference proteome</keyword>
<accession>A0ABW0EUG1</accession>
<dbReference type="Proteomes" id="UP001596157">
    <property type="component" value="Unassembled WGS sequence"/>
</dbReference>
<proteinExistence type="predicted"/>
<name>A0ABW0EUG1_9PSEU</name>
<reference evidence="2" key="1">
    <citation type="journal article" date="2019" name="Int. J. Syst. Evol. Microbiol.">
        <title>The Global Catalogue of Microorganisms (GCM) 10K type strain sequencing project: providing services to taxonomists for standard genome sequencing and annotation.</title>
        <authorList>
            <consortium name="The Broad Institute Genomics Platform"/>
            <consortium name="The Broad Institute Genome Sequencing Center for Infectious Disease"/>
            <person name="Wu L."/>
            <person name="Ma J."/>
        </authorList>
    </citation>
    <scope>NUCLEOTIDE SEQUENCE [LARGE SCALE GENOMIC DNA]</scope>
    <source>
        <strain evidence="2">CCUG 59778</strain>
    </source>
</reference>
<protein>
    <submittedName>
        <fullName evidence="1">Uncharacterized protein</fullName>
    </submittedName>
</protein>
<evidence type="ECO:0000313" key="2">
    <source>
        <dbReference type="Proteomes" id="UP001596157"/>
    </source>
</evidence>
<evidence type="ECO:0000313" key="1">
    <source>
        <dbReference type="EMBL" id="MFC5289551.1"/>
    </source>
</evidence>
<comment type="caution">
    <text evidence="1">The sequence shown here is derived from an EMBL/GenBank/DDBJ whole genome shotgun (WGS) entry which is preliminary data.</text>
</comment>
<dbReference type="EMBL" id="JBHSKF010000011">
    <property type="protein sequence ID" value="MFC5289551.1"/>
    <property type="molecule type" value="Genomic_DNA"/>
</dbReference>
<dbReference type="RefSeq" id="WP_378249396.1">
    <property type="nucleotide sequence ID" value="NZ_JBHSKF010000011.1"/>
</dbReference>
<organism evidence="1 2">
    <name type="scientific">Actinokineospora guangxiensis</name>
    <dbReference type="NCBI Taxonomy" id="1490288"/>
    <lineage>
        <taxon>Bacteria</taxon>
        <taxon>Bacillati</taxon>
        <taxon>Actinomycetota</taxon>
        <taxon>Actinomycetes</taxon>
        <taxon>Pseudonocardiales</taxon>
        <taxon>Pseudonocardiaceae</taxon>
        <taxon>Actinokineospora</taxon>
    </lineage>
</organism>
<sequence length="64" mass="6820">MRPRTDAPMAPLLSGIAENTRTERARAARTIAVHARDADELRDLLAMLGLTPHDAAAVRGESAA</sequence>
<gene>
    <name evidence="1" type="ORF">ACFPM7_21060</name>
</gene>